<keyword evidence="5" id="KW-1185">Reference proteome</keyword>
<evidence type="ECO:0000256" key="3">
    <source>
        <dbReference type="SAM" id="MobiDB-lite"/>
    </source>
</evidence>
<feature type="compositionally biased region" description="Polar residues" evidence="3">
    <location>
        <begin position="366"/>
        <end position="388"/>
    </location>
</feature>
<dbReference type="Pfam" id="PF14580">
    <property type="entry name" value="LRR_9"/>
    <property type="match status" value="1"/>
</dbReference>
<dbReference type="PANTHER" id="PTHR46652">
    <property type="entry name" value="LEUCINE-RICH REPEAT AND IQ DOMAIN-CONTAINING PROTEIN 1-RELATED"/>
    <property type="match status" value="1"/>
</dbReference>
<organism evidence="4 5">
    <name type="scientific">Halteria grandinella</name>
    <dbReference type="NCBI Taxonomy" id="5974"/>
    <lineage>
        <taxon>Eukaryota</taxon>
        <taxon>Sar</taxon>
        <taxon>Alveolata</taxon>
        <taxon>Ciliophora</taxon>
        <taxon>Intramacronucleata</taxon>
        <taxon>Spirotrichea</taxon>
        <taxon>Stichotrichia</taxon>
        <taxon>Sporadotrichida</taxon>
        <taxon>Halteriidae</taxon>
        <taxon>Halteria</taxon>
    </lineage>
</organism>
<name>A0A8J8T5K0_HALGN</name>
<dbReference type="Proteomes" id="UP000785679">
    <property type="component" value="Unassembled WGS sequence"/>
</dbReference>
<dbReference type="InterPro" id="IPR050836">
    <property type="entry name" value="SDS22/Internalin_LRR"/>
</dbReference>
<proteinExistence type="predicted"/>
<evidence type="ECO:0000313" key="4">
    <source>
        <dbReference type="EMBL" id="TNV83104.1"/>
    </source>
</evidence>
<dbReference type="SMART" id="SM00365">
    <property type="entry name" value="LRR_SD22"/>
    <property type="match status" value="5"/>
</dbReference>
<dbReference type="PROSITE" id="PS51450">
    <property type="entry name" value="LRR"/>
    <property type="match status" value="5"/>
</dbReference>
<evidence type="ECO:0000313" key="5">
    <source>
        <dbReference type="Proteomes" id="UP000785679"/>
    </source>
</evidence>
<dbReference type="OrthoDB" id="6334211at2759"/>
<protein>
    <submittedName>
        <fullName evidence="4">Uncharacterized protein</fullName>
    </submittedName>
</protein>
<dbReference type="InterPro" id="IPR032675">
    <property type="entry name" value="LRR_dom_sf"/>
</dbReference>
<dbReference type="PANTHER" id="PTHR46652:SF3">
    <property type="entry name" value="LEUCINE-RICH REPEAT-CONTAINING PROTEIN 9"/>
    <property type="match status" value="1"/>
</dbReference>
<gene>
    <name evidence="4" type="ORF">FGO68_gene9791</name>
</gene>
<dbReference type="InterPro" id="IPR001611">
    <property type="entry name" value="Leu-rich_rpt"/>
</dbReference>
<evidence type="ECO:0000256" key="2">
    <source>
        <dbReference type="ARBA" id="ARBA00022737"/>
    </source>
</evidence>
<keyword evidence="2" id="KW-0677">Repeat</keyword>
<dbReference type="EMBL" id="RRYP01004172">
    <property type="protein sequence ID" value="TNV83104.1"/>
    <property type="molecule type" value="Genomic_DNA"/>
</dbReference>
<feature type="region of interest" description="Disordered" evidence="3">
    <location>
        <begin position="362"/>
        <end position="388"/>
    </location>
</feature>
<dbReference type="SUPFAM" id="SSF52058">
    <property type="entry name" value="L domain-like"/>
    <property type="match status" value="1"/>
</dbReference>
<reference evidence="4" key="1">
    <citation type="submission" date="2019-06" db="EMBL/GenBank/DDBJ databases">
        <authorList>
            <person name="Zheng W."/>
        </authorList>
    </citation>
    <scope>NUCLEOTIDE SEQUENCE</scope>
    <source>
        <strain evidence="4">QDHG01</strain>
    </source>
</reference>
<dbReference type="AlphaFoldDB" id="A0A8J8T5K0"/>
<comment type="caution">
    <text evidence="4">The sequence shown here is derived from an EMBL/GenBank/DDBJ whole genome shotgun (WGS) entry which is preliminary data.</text>
</comment>
<dbReference type="Gene3D" id="3.80.10.10">
    <property type="entry name" value="Ribonuclease Inhibitor"/>
    <property type="match status" value="2"/>
</dbReference>
<accession>A0A8J8T5K0</accession>
<evidence type="ECO:0000256" key="1">
    <source>
        <dbReference type="ARBA" id="ARBA00022614"/>
    </source>
</evidence>
<sequence>MSTASVARVYSEASQMKDYFEEEKEKIDKKKLKEMSKEQVEDDIFKKGLSCLGKTFNNGRHAYLNLTISNNNLVSVVGIEKYKYLQSIDVSNNKLIHLKDLSHLKHLIKLKAAWNQLRKTFDFEPPANLEWVDYTGNAINKIENAHRNVFLKTLILDSNNIQQIEGLKSNRCLRVLSLNGNNIDTIENLDELHIEELYLQQNRLRKITGVDRLPNLKTLDISKNQISKLKGLSRTDSLRFLRVQLNSISKIGQLSHIENLPLLTEVDFCCNPIQNRKFYRLQVLFHIPQLRSLDGVVISAEDKIKAENLHGLDLGDRELIFQSLLPEEKFVDRRINVVDDIPMESESEPEQISFIEQRYDHGASRDMSSSHHNNPKTNGTHSVTSRLSQSNHRFNATHDHSPRSSQQQANVNFARQYVGELMQRVNFE</sequence>
<keyword evidence="1" id="KW-0433">Leucine-rich repeat</keyword>